<dbReference type="GO" id="GO:0003677">
    <property type="term" value="F:DNA binding"/>
    <property type="evidence" value="ECO:0007669"/>
    <property type="project" value="UniProtKB-KW"/>
</dbReference>
<evidence type="ECO:0000256" key="1">
    <source>
        <dbReference type="ARBA" id="ARBA00023015"/>
    </source>
</evidence>
<reference evidence="5 6" key="1">
    <citation type="submission" date="2016-01" db="EMBL/GenBank/DDBJ databases">
        <title>Whole genome sequence and analysis of Micromonospora rosaria DSM 803, which can produce antibacterial substance rosamicin.</title>
        <authorList>
            <person name="Yang H."/>
            <person name="He X."/>
            <person name="Zhu D."/>
        </authorList>
    </citation>
    <scope>NUCLEOTIDE SEQUENCE [LARGE SCALE GENOMIC DNA]</scope>
    <source>
        <strain evidence="5 6">DSM 803</strain>
    </source>
</reference>
<evidence type="ECO:0000256" key="2">
    <source>
        <dbReference type="ARBA" id="ARBA00023125"/>
    </source>
</evidence>
<dbReference type="Proteomes" id="UP000070620">
    <property type="component" value="Unassembled WGS sequence"/>
</dbReference>
<evidence type="ECO:0000256" key="3">
    <source>
        <dbReference type="ARBA" id="ARBA00023163"/>
    </source>
</evidence>
<dbReference type="PROSITE" id="PS50043">
    <property type="entry name" value="HTH_LUXR_2"/>
    <property type="match status" value="1"/>
</dbReference>
<keyword evidence="1" id="KW-0805">Transcription regulation</keyword>
<dbReference type="RefSeq" id="WP_067359252.1">
    <property type="nucleotide sequence ID" value="NZ_JBIUBN010000012.1"/>
</dbReference>
<dbReference type="SUPFAM" id="SSF46894">
    <property type="entry name" value="C-terminal effector domain of the bipartite response regulators"/>
    <property type="match status" value="1"/>
</dbReference>
<dbReference type="EMBL" id="LRQV01000001">
    <property type="protein sequence ID" value="KXK63940.1"/>
    <property type="molecule type" value="Genomic_DNA"/>
</dbReference>
<comment type="caution">
    <text evidence="5">The sequence shown here is derived from an EMBL/GenBank/DDBJ whole genome shotgun (WGS) entry which is preliminary data.</text>
</comment>
<name>A0A136PZR2_9ACTN</name>
<dbReference type="SMART" id="SM00421">
    <property type="entry name" value="HTH_LUXR"/>
    <property type="match status" value="1"/>
</dbReference>
<dbReference type="InterPro" id="IPR036388">
    <property type="entry name" value="WH-like_DNA-bd_sf"/>
</dbReference>
<feature type="domain" description="HTH luxR-type" evidence="4">
    <location>
        <begin position="6"/>
        <end position="71"/>
    </location>
</feature>
<dbReference type="AlphaFoldDB" id="A0A136PZR2"/>
<dbReference type="OrthoDB" id="3698411at2"/>
<sequence>MPDDPPAGEPVVLTDDEIAVLALLAEGRITASVAVELHLSERSVRRRVRVICERLNVGTPIQAVVWAARRGLV</sequence>
<dbReference type="GO" id="GO:0006355">
    <property type="term" value="P:regulation of DNA-templated transcription"/>
    <property type="evidence" value="ECO:0007669"/>
    <property type="project" value="InterPro"/>
</dbReference>
<protein>
    <recommendedName>
        <fullName evidence="4">HTH luxR-type domain-containing protein</fullName>
    </recommendedName>
</protein>
<keyword evidence="2" id="KW-0238">DNA-binding</keyword>
<keyword evidence="3" id="KW-0804">Transcription</keyword>
<accession>A0A136PZR2</accession>
<dbReference type="Gene3D" id="1.10.10.10">
    <property type="entry name" value="Winged helix-like DNA-binding domain superfamily/Winged helix DNA-binding domain"/>
    <property type="match status" value="1"/>
</dbReference>
<gene>
    <name evidence="5" type="ORF">AWW66_00370</name>
</gene>
<evidence type="ECO:0000259" key="4">
    <source>
        <dbReference type="PROSITE" id="PS50043"/>
    </source>
</evidence>
<evidence type="ECO:0000313" key="5">
    <source>
        <dbReference type="EMBL" id="KXK63940.1"/>
    </source>
</evidence>
<organism evidence="5 6">
    <name type="scientific">Micromonospora rosaria</name>
    <dbReference type="NCBI Taxonomy" id="47874"/>
    <lineage>
        <taxon>Bacteria</taxon>
        <taxon>Bacillati</taxon>
        <taxon>Actinomycetota</taxon>
        <taxon>Actinomycetes</taxon>
        <taxon>Micromonosporales</taxon>
        <taxon>Micromonosporaceae</taxon>
        <taxon>Micromonospora</taxon>
    </lineage>
</organism>
<dbReference type="PANTHER" id="PTHR44688:SF16">
    <property type="entry name" value="DNA-BINDING TRANSCRIPTIONAL ACTIVATOR DEVR_DOSR"/>
    <property type="match status" value="1"/>
</dbReference>
<dbReference type="InterPro" id="IPR016032">
    <property type="entry name" value="Sig_transdc_resp-reg_C-effctor"/>
</dbReference>
<evidence type="ECO:0000313" key="6">
    <source>
        <dbReference type="Proteomes" id="UP000070620"/>
    </source>
</evidence>
<dbReference type="PANTHER" id="PTHR44688">
    <property type="entry name" value="DNA-BINDING TRANSCRIPTIONAL ACTIVATOR DEVR_DOSR"/>
    <property type="match status" value="1"/>
</dbReference>
<keyword evidence="6" id="KW-1185">Reference proteome</keyword>
<proteinExistence type="predicted"/>
<dbReference type="Pfam" id="PF00196">
    <property type="entry name" value="GerE"/>
    <property type="match status" value="1"/>
</dbReference>
<dbReference type="InterPro" id="IPR000792">
    <property type="entry name" value="Tscrpt_reg_LuxR_C"/>
</dbReference>